<dbReference type="Gene3D" id="3.40.50.300">
    <property type="entry name" value="P-loop containing nucleotide triphosphate hydrolases"/>
    <property type="match status" value="1"/>
</dbReference>
<evidence type="ECO:0000259" key="3">
    <source>
        <dbReference type="PROSITE" id="PS50893"/>
    </source>
</evidence>
<dbReference type="PROSITE" id="PS50893">
    <property type="entry name" value="ABC_TRANSPORTER_2"/>
    <property type="match status" value="1"/>
</dbReference>
<dbReference type="GO" id="GO:0005886">
    <property type="term" value="C:plasma membrane"/>
    <property type="evidence" value="ECO:0007669"/>
    <property type="project" value="TreeGrafter"/>
</dbReference>
<protein>
    <submittedName>
        <fullName evidence="4">Cell division ATP-binding protein FtsE</fullName>
    </submittedName>
</protein>
<dbReference type="GO" id="GO:0022857">
    <property type="term" value="F:transmembrane transporter activity"/>
    <property type="evidence" value="ECO:0007669"/>
    <property type="project" value="TreeGrafter"/>
</dbReference>
<comment type="caution">
    <text evidence="4">The sequence shown here is derived from an EMBL/GenBank/DDBJ whole genome shotgun (WGS) entry which is preliminary data.</text>
</comment>
<keyword evidence="1" id="KW-0547">Nucleotide-binding</keyword>
<accession>K2AWY1</accession>
<gene>
    <name evidence="4" type="ORF">ACD_49C00060G0023</name>
</gene>
<dbReference type="GO" id="GO:0005524">
    <property type="term" value="F:ATP binding"/>
    <property type="evidence" value="ECO:0007669"/>
    <property type="project" value="UniProtKB-KW"/>
</dbReference>
<dbReference type="InterPro" id="IPR015854">
    <property type="entry name" value="ABC_transpr_LolD-like"/>
</dbReference>
<dbReference type="PANTHER" id="PTHR24220:SF470">
    <property type="entry name" value="CELL DIVISION ATP-BINDING PROTEIN FTSE"/>
    <property type="match status" value="1"/>
</dbReference>
<evidence type="ECO:0000256" key="2">
    <source>
        <dbReference type="ARBA" id="ARBA00022840"/>
    </source>
</evidence>
<dbReference type="AlphaFoldDB" id="K2AWY1"/>
<dbReference type="SMART" id="SM00382">
    <property type="entry name" value="AAA"/>
    <property type="match status" value="1"/>
</dbReference>
<dbReference type="GO" id="GO:0051301">
    <property type="term" value="P:cell division"/>
    <property type="evidence" value="ECO:0007669"/>
    <property type="project" value="UniProtKB-KW"/>
</dbReference>
<evidence type="ECO:0000313" key="4">
    <source>
        <dbReference type="EMBL" id="EKD66181.1"/>
    </source>
</evidence>
<name>K2AWY1_9BACT</name>
<dbReference type="Pfam" id="PF00005">
    <property type="entry name" value="ABC_tran"/>
    <property type="match status" value="1"/>
</dbReference>
<dbReference type="InterPro" id="IPR027417">
    <property type="entry name" value="P-loop_NTPase"/>
</dbReference>
<dbReference type="EMBL" id="AMFJ01021646">
    <property type="protein sequence ID" value="EKD66181.1"/>
    <property type="molecule type" value="Genomic_DNA"/>
</dbReference>
<keyword evidence="4" id="KW-0132">Cell division</keyword>
<feature type="domain" description="ABC transporter" evidence="3">
    <location>
        <begin position="1"/>
        <end position="225"/>
    </location>
</feature>
<dbReference type="InterPro" id="IPR003439">
    <property type="entry name" value="ABC_transporter-like_ATP-bd"/>
</dbReference>
<keyword evidence="4" id="KW-0131">Cell cycle</keyword>
<keyword evidence="2 4" id="KW-0067">ATP-binding</keyword>
<dbReference type="GO" id="GO:0016887">
    <property type="term" value="F:ATP hydrolysis activity"/>
    <property type="evidence" value="ECO:0007669"/>
    <property type="project" value="InterPro"/>
</dbReference>
<evidence type="ECO:0000256" key="1">
    <source>
        <dbReference type="ARBA" id="ARBA00022741"/>
    </source>
</evidence>
<dbReference type="PANTHER" id="PTHR24220">
    <property type="entry name" value="IMPORT ATP-BINDING PROTEIN"/>
    <property type="match status" value="1"/>
</dbReference>
<sequence length="225" mass="26386">MKIENLNIAYDNKNILKNINIEIKEQDFVFLIGNSWSGKTSFIKSLIWDLKPKSGKIITNDWLDIYNFTPKELTKYRRTIGIVFQDYKLLKSKTVKENVAFAMEVCGYSDKQIAQRVPEVLSQVWLLNKKDNFIDTLSGWEAQRIAVARALIHNPDIIIWDEPTGNLDPHNADEIMAILSELNRWWKTIIIATHDDKIVNKLKKRVITFKDWLVFSDIKNWNYNL</sequence>
<dbReference type="SUPFAM" id="SSF52540">
    <property type="entry name" value="P-loop containing nucleoside triphosphate hydrolases"/>
    <property type="match status" value="1"/>
</dbReference>
<reference evidence="4" key="1">
    <citation type="journal article" date="2012" name="Science">
        <title>Fermentation, hydrogen, and sulfur metabolism in multiple uncultivated bacterial phyla.</title>
        <authorList>
            <person name="Wrighton K.C."/>
            <person name="Thomas B.C."/>
            <person name="Sharon I."/>
            <person name="Miller C.S."/>
            <person name="Castelle C.J."/>
            <person name="VerBerkmoes N.C."/>
            <person name="Wilkins M.J."/>
            <person name="Hettich R.L."/>
            <person name="Lipton M.S."/>
            <person name="Williams K.H."/>
            <person name="Long P.E."/>
            <person name="Banfield J.F."/>
        </authorList>
    </citation>
    <scope>NUCLEOTIDE SEQUENCE [LARGE SCALE GENOMIC DNA]</scope>
</reference>
<organism evidence="4">
    <name type="scientific">uncultured bacterium</name>
    <name type="common">gcode 4</name>
    <dbReference type="NCBI Taxonomy" id="1234023"/>
    <lineage>
        <taxon>Bacteria</taxon>
        <taxon>environmental samples</taxon>
    </lineage>
</organism>
<dbReference type="InterPro" id="IPR003593">
    <property type="entry name" value="AAA+_ATPase"/>
</dbReference>
<proteinExistence type="predicted"/>